<keyword evidence="1" id="KW-0472">Membrane</keyword>
<feature type="transmembrane region" description="Helical" evidence="1">
    <location>
        <begin position="196"/>
        <end position="215"/>
    </location>
</feature>
<dbReference type="Proteomes" id="UP000663825">
    <property type="component" value="Unassembled WGS sequence"/>
</dbReference>
<dbReference type="Proteomes" id="UP000663865">
    <property type="component" value="Unassembled WGS sequence"/>
</dbReference>
<dbReference type="EMBL" id="CAJOBQ010000008">
    <property type="protein sequence ID" value="CAF4206052.1"/>
    <property type="molecule type" value="Genomic_DNA"/>
</dbReference>
<keyword evidence="13" id="KW-1185">Reference proteome</keyword>
<dbReference type="EMBL" id="CAJOBR010001360">
    <property type="protein sequence ID" value="CAF4601674.1"/>
    <property type="molecule type" value="Genomic_DNA"/>
</dbReference>
<dbReference type="Proteomes" id="UP000663833">
    <property type="component" value="Unassembled WGS sequence"/>
</dbReference>
<dbReference type="Proteomes" id="UP000663872">
    <property type="component" value="Unassembled WGS sequence"/>
</dbReference>
<dbReference type="Proteomes" id="UP000663862">
    <property type="component" value="Unassembled WGS sequence"/>
</dbReference>
<evidence type="ECO:0000313" key="9">
    <source>
        <dbReference type="EMBL" id="CAF4269890.1"/>
    </source>
</evidence>
<comment type="caution">
    <text evidence="7">The sequence shown here is derived from an EMBL/GenBank/DDBJ whole genome shotgun (WGS) entry which is preliminary data.</text>
</comment>
<evidence type="ECO:0000256" key="1">
    <source>
        <dbReference type="SAM" id="Phobius"/>
    </source>
</evidence>
<feature type="transmembrane region" description="Helical" evidence="1">
    <location>
        <begin position="164"/>
        <end position="184"/>
    </location>
</feature>
<name>A0A819USU0_9BILA</name>
<keyword evidence="1" id="KW-1133">Transmembrane helix</keyword>
<evidence type="ECO:0000313" key="5">
    <source>
        <dbReference type="EMBL" id="CAF3476378.1"/>
    </source>
</evidence>
<dbReference type="Proteomes" id="UP000663873">
    <property type="component" value="Unassembled WGS sequence"/>
</dbReference>
<proteinExistence type="predicted"/>
<dbReference type="EMBL" id="CAJNYV010000803">
    <property type="protein sequence ID" value="CAF3385005.1"/>
    <property type="molecule type" value="Genomic_DNA"/>
</dbReference>
<evidence type="ECO:0000313" key="7">
    <source>
        <dbReference type="EMBL" id="CAF4093363.1"/>
    </source>
</evidence>
<evidence type="ECO:0000313" key="10">
    <source>
        <dbReference type="EMBL" id="CAF4466419.1"/>
    </source>
</evidence>
<evidence type="ECO:0000313" key="2">
    <source>
        <dbReference type="EMBL" id="CAF3268692.1"/>
    </source>
</evidence>
<dbReference type="Proteomes" id="UP000663848">
    <property type="component" value="Unassembled WGS sequence"/>
</dbReference>
<evidence type="ECO:0000313" key="11">
    <source>
        <dbReference type="EMBL" id="CAF4601674.1"/>
    </source>
</evidence>
<evidence type="ECO:0000313" key="12">
    <source>
        <dbReference type="Proteomes" id="UP000663851"/>
    </source>
</evidence>
<dbReference type="EMBL" id="CAJNYU010001081">
    <property type="protein sequence ID" value="CAF3409087.1"/>
    <property type="molecule type" value="Genomic_DNA"/>
</dbReference>
<feature type="transmembrane region" description="Helical" evidence="1">
    <location>
        <begin position="221"/>
        <end position="242"/>
    </location>
</feature>
<organism evidence="7 12">
    <name type="scientific">Rotaria socialis</name>
    <dbReference type="NCBI Taxonomy" id="392032"/>
    <lineage>
        <taxon>Eukaryota</taxon>
        <taxon>Metazoa</taxon>
        <taxon>Spiralia</taxon>
        <taxon>Gnathifera</taxon>
        <taxon>Rotifera</taxon>
        <taxon>Eurotatoria</taxon>
        <taxon>Bdelloidea</taxon>
        <taxon>Philodinida</taxon>
        <taxon>Philodinidae</taxon>
        <taxon>Rotaria</taxon>
    </lineage>
</organism>
<evidence type="ECO:0000313" key="8">
    <source>
        <dbReference type="EMBL" id="CAF4206052.1"/>
    </source>
</evidence>
<dbReference type="Proteomes" id="UP000663838">
    <property type="component" value="Unassembled WGS sequence"/>
</dbReference>
<dbReference type="EMBL" id="CAJNXB010002650">
    <property type="protein sequence ID" value="CAF3268692.1"/>
    <property type="molecule type" value="Genomic_DNA"/>
</dbReference>
<dbReference type="EMBL" id="CAJOBS010000012">
    <property type="protein sequence ID" value="CAF4466419.1"/>
    <property type="molecule type" value="Genomic_DNA"/>
</dbReference>
<keyword evidence="1" id="KW-0812">Transmembrane</keyword>
<feature type="transmembrane region" description="Helical" evidence="1">
    <location>
        <begin position="74"/>
        <end position="92"/>
    </location>
</feature>
<dbReference type="EMBL" id="CAJNYT010003704">
    <property type="protein sequence ID" value="CAF3592153.1"/>
    <property type="molecule type" value="Genomic_DNA"/>
</dbReference>
<dbReference type="Proteomes" id="UP000663851">
    <property type="component" value="Unassembled WGS sequence"/>
</dbReference>
<protein>
    <submittedName>
        <fullName evidence="7">Uncharacterized protein</fullName>
    </submittedName>
</protein>
<dbReference type="EMBL" id="CAJOBP010001269">
    <property type="protein sequence ID" value="CAF4269890.1"/>
    <property type="molecule type" value="Genomic_DNA"/>
</dbReference>
<evidence type="ECO:0000313" key="13">
    <source>
        <dbReference type="Proteomes" id="UP000663873"/>
    </source>
</evidence>
<dbReference type="AlphaFoldDB" id="A0A819USU0"/>
<sequence length="264" mass="29833">MLPYGVYAAILFGSLFIIILGGAIVLLKLPLRKLVTLLQSIFHFTKVRSVGNDYIIIDVCGDEFEISKKLWNRLPFVFALGMCLLVAILVFIEGCIFSTRHVYSTKVCSERVPNCYLFKSQLTSFKPLYEFVCEPNRPVIPSNMSASFAVCYGFVLPDQSSIDILNQLGVCTGILSLVESIYPLVYKFARKKYGRISLIVLFCALVIIETTVLAMQLNITFMTIILLLLTQVLIITIFILHYRKVHHPDNISRVGSYVELKDVN</sequence>
<accession>A0A819USU0</accession>
<dbReference type="EMBL" id="CAJOBO010000010">
    <property type="protein sequence ID" value="CAF4093363.1"/>
    <property type="molecule type" value="Genomic_DNA"/>
</dbReference>
<evidence type="ECO:0000313" key="3">
    <source>
        <dbReference type="EMBL" id="CAF3385005.1"/>
    </source>
</evidence>
<gene>
    <name evidence="4" type="ORF">FME351_LOCUS9805</name>
    <name evidence="6" type="ORF">GRG538_LOCUS22255</name>
    <name evidence="7" type="ORF">HFQ381_LOCUS482</name>
    <name evidence="3" type="ORF">KIK155_LOCUS6656</name>
    <name evidence="5" type="ORF">LUA448_LOCUS23734</name>
    <name evidence="11" type="ORF">QYT958_LOCUS11592</name>
    <name evidence="2" type="ORF">TIS948_LOCUS16205</name>
    <name evidence="10" type="ORF">TOA249_LOCUS569</name>
    <name evidence="8" type="ORF">TSG867_LOCUS399</name>
    <name evidence="9" type="ORF">UJA718_LOCUS10706</name>
</gene>
<feature type="transmembrane region" description="Helical" evidence="1">
    <location>
        <begin position="6"/>
        <end position="27"/>
    </location>
</feature>
<dbReference type="EMBL" id="CAJNYD010003090">
    <property type="protein sequence ID" value="CAF3476378.1"/>
    <property type="molecule type" value="Genomic_DNA"/>
</dbReference>
<evidence type="ECO:0000313" key="4">
    <source>
        <dbReference type="EMBL" id="CAF3409087.1"/>
    </source>
</evidence>
<evidence type="ECO:0000313" key="6">
    <source>
        <dbReference type="EMBL" id="CAF3592153.1"/>
    </source>
</evidence>
<dbReference type="Proteomes" id="UP000663869">
    <property type="component" value="Unassembled WGS sequence"/>
</dbReference>
<reference evidence="7" key="1">
    <citation type="submission" date="2021-02" db="EMBL/GenBank/DDBJ databases">
        <authorList>
            <person name="Nowell W R."/>
        </authorList>
    </citation>
    <scope>NUCLEOTIDE SEQUENCE</scope>
</reference>
<dbReference type="OrthoDB" id="10029092at2759"/>